<dbReference type="PANTHER" id="PTHR15263">
    <property type="entry name" value="I-KAPPA-B-LIKE PROTEIN IKBL"/>
    <property type="match status" value="1"/>
</dbReference>
<dbReference type="PANTHER" id="PTHR15263:SF1">
    <property type="entry name" value="NF-KAPPA-B INHIBITOR-LIKE PROTEIN 1"/>
    <property type="match status" value="1"/>
</dbReference>
<evidence type="ECO:0000256" key="2">
    <source>
        <dbReference type="ARBA" id="ARBA00014259"/>
    </source>
</evidence>
<dbReference type="InterPro" id="IPR002110">
    <property type="entry name" value="Ankyrin_rpt"/>
</dbReference>
<dbReference type="PROSITE" id="PS50088">
    <property type="entry name" value="ANK_REPEAT"/>
    <property type="match status" value="1"/>
</dbReference>
<keyword evidence="3" id="KW-0597">Phosphoprotein</keyword>
<evidence type="ECO:0000256" key="8">
    <source>
        <dbReference type="ARBA" id="ARBA00030802"/>
    </source>
</evidence>
<dbReference type="SUPFAM" id="SSF48403">
    <property type="entry name" value="Ankyrin repeat"/>
    <property type="match status" value="1"/>
</dbReference>
<evidence type="ECO:0000256" key="5">
    <source>
        <dbReference type="ARBA" id="ARBA00023043"/>
    </source>
</evidence>
<keyword evidence="5 9" id="KW-0040">ANK repeat</keyword>
<evidence type="ECO:0000313" key="12">
    <source>
        <dbReference type="Proteomes" id="UP000275408"/>
    </source>
</evidence>
<dbReference type="Pfam" id="PF12796">
    <property type="entry name" value="Ank_2"/>
    <property type="match status" value="1"/>
</dbReference>
<dbReference type="InterPro" id="IPR036770">
    <property type="entry name" value="Ankyrin_rpt-contain_sf"/>
</dbReference>
<dbReference type="GO" id="GO:0043124">
    <property type="term" value="P:negative regulation of canonical NF-kappaB signal transduction"/>
    <property type="evidence" value="ECO:0007669"/>
    <property type="project" value="InterPro"/>
</dbReference>
<keyword evidence="6" id="KW-0539">Nucleus</keyword>
<sequence>MGKSTEEKLFYYIMTGKLHRVRSLFKKHEASYLTALVDRKGRTALHACCLLGDDAIMRLLLKNGANVRATDSDGNTPIHLALRFAVQTVRFSTYNDLIVPLLNYCDNPHVLDERNNEEKTPREYLTDLKRAYAQRREELEAERKERWHKEHEEKSRLKEDLEWERKLQFEESQESYSKYCQDDYIDNMKETYDEWADRITYERRQKTEAKKQQKRETRKSSRQRNENERKARERTRQLEKEHEAYLTRISVERQKLKLSKSLADYESNCTAVFCSNSTVNLTFVDIPWPTKGGTKDMIALLGNWSEIKTIEEKRKFLKEQQVRWHPDKFLQRCGNRLDSQDRVKIIEQVNELSKEINALVEAE</sequence>
<evidence type="ECO:0000256" key="4">
    <source>
        <dbReference type="ARBA" id="ARBA00022737"/>
    </source>
</evidence>
<dbReference type="InterPro" id="IPR038753">
    <property type="entry name" value="NFKBIL1"/>
</dbReference>
<evidence type="ECO:0000256" key="1">
    <source>
        <dbReference type="ARBA" id="ARBA00004123"/>
    </source>
</evidence>
<name>A0A3M6T5M3_POCDA</name>
<comment type="subcellular location">
    <subcellularLocation>
        <location evidence="1">Nucleus</location>
    </subcellularLocation>
</comment>
<keyword evidence="12" id="KW-1185">Reference proteome</keyword>
<dbReference type="SMART" id="SM00248">
    <property type="entry name" value="ANK"/>
    <property type="match status" value="2"/>
</dbReference>
<dbReference type="OMA" id="DEFCETF"/>
<feature type="repeat" description="ANK" evidence="9">
    <location>
        <begin position="40"/>
        <end position="72"/>
    </location>
</feature>
<feature type="region of interest" description="Disordered" evidence="10">
    <location>
        <begin position="204"/>
        <end position="237"/>
    </location>
</feature>
<dbReference type="OrthoDB" id="412109at2759"/>
<evidence type="ECO:0000256" key="3">
    <source>
        <dbReference type="ARBA" id="ARBA00022553"/>
    </source>
</evidence>
<dbReference type="AlphaFoldDB" id="A0A3M6T5M3"/>
<organism evidence="11 12">
    <name type="scientific">Pocillopora damicornis</name>
    <name type="common">Cauliflower coral</name>
    <name type="synonym">Millepora damicornis</name>
    <dbReference type="NCBI Taxonomy" id="46731"/>
    <lineage>
        <taxon>Eukaryota</taxon>
        <taxon>Metazoa</taxon>
        <taxon>Cnidaria</taxon>
        <taxon>Anthozoa</taxon>
        <taxon>Hexacorallia</taxon>
        <taxon>Scleractinia</taxon>
        <taxon>Astrocoeniina</taxon>
        <taxon>Pocilloporidae</taxon>
        <taxon>Pocillopora</taxon>
    </lineage>
</organism>
<proteinExistence type="predicted"/>
<dbReference type="GO" id="GO:0005634">
    <property type="term" value="C:nucleus"/>
    <property type="evidence" value="ECO:0007669"/>
    <property type="project" value="UniProtKB-SubCell"/>
</dbReference>
<dbReference type="Gene3D" id="1.25.40.20">
    <property type="entry name" value="Ankyrin repeat-containing domain"/>
    <property type="match status" value="1"/>
</dbReference>
<evidence type="ECO:0000256" key="6">
    <source>
        <dbReference type="ARBA" id="ARBA00023242"/>
    </source>
</evidence>
<dbReference type="EMBL" id="RCHS01004267">
    <property type="protein sequence ID" value="RMX36662.1"/>
    <property type="molecule type" value="Genomic_DNA"/>
</dbReference>
<accession>A0A3M6T5M3</accession>
<keyword evidence="4" id="KW-0677">Repeat</keyword>
<evidence type="ECO:0000313" key="11">
    <source>
        <dbReference type="EMBL" id="RMX36662.1"/>
    </source>
</evidence>
<evidence type="ECO:0000256" key="7">
    <source>
        <dbReference type="ARBA" id="ARBA00030621"/>
    </source>
</evidence>
<reference evidence="11 12" key="1">
    <citation type="journal article" date="2018" name="Sci. Rep.">
        <title>Comparative analysis of the Pocillopora damicornis genome highlights role of immune system in coral evolution.</title>
        <authorList>
            <person name="Cunning R."/>
            <person name="Bay R.A."/>
            <person name="Gillette P."/>
            <person name="Baker A.C."/>
            <person name="Traylor-Knowles N."/>
        </authorList>
    </citation>
    <scope>NUCLEOTIDE SEQUENCE [LARGE SCALE GENOMIC DNA]</scope>
    <source>
        <strain evidence="11">RSMAS</strain>
        <tissue evidence="11">Whole animal</tissue>
    </source>
</reference>
<dbReference type="Proteomes" id="UP000275408">
    <property type="component" value="Unassembled WGS sequence"/>
</dbReference>
<gene>
    <name evidence="11" type="ORF">pdam_00023572</name>
</gene>
<protein>
    <recommendedName>
        <fullName evidence="2">NF-kappa-B inhibitor-like protein 1</fullName>
    </recommendedName>
    <alternativeName>
        <fullName evidence="7">Inhibitor of kappa B-like protein</fullName>
    </alternativeName>
    <alternativeName>
        <fullName evidence="8">Nuclear factor of kappa light polypeptide gene enhancer in B-cells inhibitor-like 1</fullName>
    </alternativeName>
</protein>
<evidence type="ECO:0000256" key="9">
    <source>
        <dbReference type="PROSITE-ProRule" id="PRU00023"/>
    </source>
</evidence>
<evidence type="ECO:0000256" key="10">
    <source>
        <dbReference type="SAM" id="MobiDB-lite"/>
    </source>
</evidence>
<dbReference type="PROSITE" id="PS50297">
    <property type="entry name" value="ANK_REP_REGION"/>
    <property type="match status" value="1"/>
</dbReference>
<comment type="caution">
    <text evidence="11">The sequence shown here is derived from an EMBL/GenBank/DDBJ whole genome shotgun (WGS) entry which is preliminary data.</text>
</comment>